<keyword evidence="4" id="KW-0540">Nuclease</keyword>
<keyword evidence="5" id="KW-1185">Reference proteome</keyword>
<feature type="coiled-coil region" evidence="2">
    <location>
        <begin position="45"/>
        <end position="111"/>
    </location>
</feature>
<name>A0ABM5NVB3_9CLOT</name>
<reference evidence="5" key="1">
    <citation type="journal article" date="2014" name="Biotechnol. Biofuels">
        <title>Comparison of single-molecule sequencing and hybrid approaches for finishing the genome of Clostridium autoethanogenum and analysis of CRISPR systems in industrial relevant Clostridia.</title>
        <authorList>
            <person name="Brown S.D."/>
            <person name="Nagaraju S."/>
            <person name="Utturkar S."/>
            <person name="De Tissera S."/>
            <person name="Segovia S."/>
            <person name="Mitchell W."/>
            <person name="Land M.L."/>
            <person name="Dassanayake A."/>
            <person name="Kopke M."/>
        </authorList>
    </citation>
    <scope>NUCLEOTIDE SEQUENCE [LARGE SCALE GENOMIC DNA]</scope>
    <source>
        <strain evidence="5">DSM 10061</strain>
    </source>
</reference>
<evidence type="ECO:0000313" key="5">
    <source>
        <dbReference type="Proteomes" id="UP000017590"/>
    </source>
</evidence>
<dbReference type="InterPro" id="IPR010095">
    <property type="entry name" value="Cas12f1-like_TNB"/>
</dbReference>
<evidence type="ECO:0000259" key="3">
    <source>
        <dbReference type="Pfam" id="PF07282"/>
    </source>
</evidence>
<proteinExistence type="predicted"/>
<accession>A0ABM5NVB3</accession>
<keyword evidence="2" id="KW-0175">Coiled coil</keyword>
<evidence type="ECO:0000256" key="2">
    <source>
        <dbReference type="SAM" id="Coils"/>
    </source>
</evidence>
<feature type="domain" description="Cas12f1-like TNB" evidence="3">
    <location>
        <begin position="381"/>
        <end position="452"/>
    </location>
</feature>
<dbReference type="GO" id="GO:0004519">
    <property type="term" value="F:endonuclease activity"/>
    <property type="evidence" value="ECO:0007669"/>
    <property type="project" value="UniProtKB-KW"/>
</dbReference>
<dbReference type="NCBIfam" id="TIGR01766">
    <property type="entry name" value="IS200/IS605 family accessory protein TnpB-like domain"/>
    <property type="match status" value="1"/>
</dbReference>
<sequence length="471" mass="55259">MITARKVKLTITENREDGYNFIHNELREQNQALNMAMNHLYFNYVAREKIKLADETHKIKLAEDQGYLDQKYTELKEVKTDKKKQNIRKSIQAAKKRLETLRKAENKQVAEKFKEIIAASEKTNLRDFITDNFNLTSDTKDRLTQKVSADFKNDIVDVLRGERTLRRYKKGNPLYIRGRNLTFYIKDEEYYIKWMKSIVFKCVLGVKKQNSLELQKTLDKVIEGKYKVCDSSIEFKQNSLILNLTLNIPVCNSFDKVEGRVVGVDLGMKIPAYVTLNDSDYIRRAIGSIDDFLKVRTQMQSRRRNLQRALKSTKGGKGREKKLKALNQFEVKEKNFAKTYNNFISSNIVKFASDNKAKQINMEFLSLSETQNKSVLRNWSYYQLQQMIEYKANRVGIKVKYVDPYHTSQICSKCGHYEEGQREKQEVFICKNPECKNFNIEVNADYNASRNIAKSNKYITKKEESEYYKIN</sequence>
<keyword evidence="4" id="KW-0378">Hydrolase</keyword>
<dbReference type="PANTHER" id="PTHR30405">
    <property type="entry name" value="TRANSPOSASE"/>
    <property type="match status" value="1"/>
</dbReference>
<dbReference type="RefSeq" id="WP_013236755.1">
    <property type="nucleotide sequence ID" value="NC_022592.1"/>
</dbReference>
<gene>
    <name evidence="4" type="ORF">CAETHG_2167</name>
</gene>
<keyword evidence="4" id="KW-0255">Endonuclease</keyword>
<protein>
    <submittedName>
        <fullName evidence="4">RNA-guided endonuclease TnpB family protein</fullName>
    </submittedName>
</protein>
<dbReference type="Proteomes" id="UP000017590">
    <property type="component" value="Chromosome"/>
</dbReference>
<evidence type="ECO:0000313" key="4">
    <source>
        <dbReference type="EMBL" id="AGY76380.1"/>
    </source>
</evidence>
<dbReference type="InterPro" id="IPR051399">
    <property type="entry name" value="RNA-guided_DNA_endo/Transpos"/>
</dbReference>
<organism evidence="4 5">
    <name type="scientific">Clostridium autoethanogenum DSM 10061</name>
    <dbReference type="NCBI Taxonomy" id="1341692"/>
    <lineage>
        <taxon>Bacteria</taxon>
        <taxon>Bacillati</taxon>
        <taxon>Bacillota</taxon>
        <taxon>Clostridia</taxon>
        <taxon>Eubacteriales</taxon>
        <taxon>Clostridiaceae</taxon>
        <taxon>Clostridium</taxon>
    </lineage>
</organism>
<dbReference type="EMBL" id="CP006763">
    <property type="protein sequence ID" value="AGY76380.1"/>
    <property type="molecule type" value="Genomic_DNA"/>
</dbReference>
<dbReference type="NCBIfam" id="NF040570">
    <property type="entry name" value="guided_TnpB"/>
    <property type="match status" value="1"/>
</dbReference>
<keyword evidence="1" id="KW-0238">DNA-binding</keyword>
<evidence type="ECO:0000256" key="1">
    <source>
        <dbReference type="ARBA" id="ARBA00023125"/>
    </source>
</evidence>
<dbReference type="Pfam" id="PF07282">
    <property type="entry name" value="Cas12f1-like_TNB"/>
    <property type="match status" value="1"/>
</dbReference>
<dbReference type="PANTHER" id="PTHR30405:SF11">
    <property type="entry name" value="RNA-GUIDED DNA ENDONUCLEASE RV2885C-RELATED"/>
    <property type="match status" value="1"/>
</dbReference>